<sequence length="1630" mass="184654">MLKGSGKPMDAKLYKAEVKPGLSGHSWYKWAEIPAGLIEVLWKRALDEYTVTTGVNIDDEDCKAILGKIVNFWSDKAKTKGTSGTEDFIPADDESDFPHTPFMYNGGSNSDGGGENNIADLVMNYAVKFDRARHKDADAWDKIRHNLAKYLSVASGLLSVAGELASLAFPPASILIVAVTRAGDAIYTRKSQLKKNVPSEPPYQKMVVEVFRNMLAFCRDVHSRTNPKGLPHINRVKAFCKAFFRGGDPLIKLACDNILNSIHNLDSATIFQTLAQAVETQAKIDELQNTTELQYDSIRVTMSSHHTEVIQTISHLATFTKKDHDLVKEFVQEMAVARMVGIERDFAKKDTVISTRSTEFEAFKALTKSLSTGAETYVTRHLSKLKQIHIPGIFDWIEQKAPYRELCARTQRTLYVSGDSGMGKSFFAYSIYLKLRAEICPTSSVAVAYFVFDRAIEELQKTENMWKFCALQVAQQNPRYQKYLRDLIENHRDSEQGWGELFGIETANLKVKTETQSNMSLKEIFIVIDGVDQMKQRERDSLMGLVRRENNPLSTTLQTHFVLVGSTKSFLSYDTGKQLISLDKMNLRQSGSFGVLTQHRLSSPQFQALAKLGHSLKWRILISIESNADTFFYIDHMLRRLDALGTKDLIQMEISNPPKSKDEIYKSILEECAQAYNTETQGTLGYLIIWLAYSKVPLGLKAAQKLLEKMAALAPSGASINLKDELGKMMSKILAISDADCVEPDNLYSGQDREDFIINFQESHLHEYFRIGNDGLSEPLRPSALTGRSMLLKMSLAVLAEEIEDTPPRELRKMQAFAAKSWHSTMSEILELLNEGASGGPLVKSVSEYLLEFLQTKSGGVEILENLQDTPLNPSDLERFSILGEEEDDQVRLLEEIVALINKAASSDDEAAAITSVSIATYIAKSHTRNFLTAKDPAAACKSSRFAIQALYILGTFEPRTFNNYTELSDAFLEYEAATEDSRTCKLLEEVIRFEGSQLEPRTYGQISMALFRNSKRGSYREDIVAAEKGLEITTTPGERLFLRYRVAASYLALLNLHDCGYGYCGARLRDMWEAITTESGQRNLKRAREYCAEAVEAAQAISDKAEDYSELKPTINLVFQMMAFVEIQLEEHRGNFLSTMGLAESASSPDTRRHYLNEIIHVLGKMKQWDAILELTKIVDNPLVDPVYGILSPLAYDYIRGAARRCEGVDHIREVCRKADFEQIGQDRRNSTIAFIALQHGSFELFVGMELDKAKQRLERVLDSKYDNFWLRLAIVRLSNIALRNFDYAETFEEKEVAMIEAERVVQKYQRLQGFEFKLELSLIAIPLASMRKKLGPARDFYTALNKCFDACIEALSDDSPSNDSDSLVMLARVICLVVDDPTDREGSRGQYKKQNDRGGEVIDEWFSREDDDEDWEDAKNKGDEEGKHRNNDDDIGGDEEAEENEEAEDTEEAENDEEAEEEDDEENEEDEKNDSPGEVTPLLAISENGTNKQENYLRELWKDAQLALSCSYYTVTESGRYYDSDYFQMCDICSEEIKDVSSTLKAYICLTCINMDICAGCYEEREDDSWICPKSHKYLEYPPDDFKGVEECRLVFEDKEVEFATWRDGLRQKWEASWKHYCSTYWSL</sequence>
<proteinExistence type="predicted"/>
<dbReference type="Proteomes" id="UP000474640">
    <property type="component" value="Unassembled WGS sequence"/>
</dbReference>
<feature type="compositionally biased region" description="Basic and acidic residues" evidence="2">
    <location>
        <begin position="1419"/>
        <end position="1434"/>
    </location>
</feature>
<dbReference type="InterPro" id="IPR027417">
    <property type="entry name" value="P-loop_NTPase"/>
</dbReference>
<dbReference type="Gene3D" id="3.40.50.300">
    <property type="entry name" value="P-loop containing nucleotide triphosphate hydrolases"/>
    <property type="match status" value="1"/>
</dbReference>
<dbReference type="InterPro" id="IPR056884">
    <property type="entry name" value="NPHP3-like_N"/>
</dbReference>
<feature type="domain" description="Nephrocystin 3-like N-terminal" evidence="3">
    <location>
        <begin position="394"/>
        <end position="548"/>
    </location>
</feature>
<feature type="compositionally biased region" description="Acidic residues" evidence="2">
    <location>
        <begin position="1435"/>
        <end position="1474"/>
    </location>
</feature>
<gene>
    <name evidence="4" type="ORF">TWF970_004394</name>
</gene>
<evidence type="ECO:0000313" key="4">
    <source>
        <dbReference type="EMBL" id="KAF3278850.1"/>
    </source>
</evidence>
<dbReference type="PANTHER" id="PTHR10039">
    <property type="entry name" value="AMELOGENIN"/>
    <property type="match status" value="1"/>
</dbReference>
<evidence type="ECO:0000256" key="2">
    <source>
        <dbReference type="SAM" id="MobiDB-lite"/>
    </source>
</evidence>
<keyword evidence="1" id="KW-0677">Repeat</keyword>
<comment type="caution">
    <text evidence="4">The sequence shown here is derived from an EMBL/GenBank/DDBJ whole genome shotgun (WGS) entry which is preliminary data.</text>
</comment>
<dbReference type="Pfam" id="PF24883">
    <property type="entry name" value="NPHP3_N"/>
    <property type="match status" value="1"/>
</dbReference>
<name>A0A7C8RAC1_ORBOL</name>
<organism evidence="4 5">
    <name type="scientific">Orbilia oligospora</name>
    <name type="common">Nematode-trapping fungus</name>
    <name type="synonym">Arthrobotrys oligospora</name>
    <dbReference type="NCBI Taxonomy" id="2813651"/>
    <lineage>
        <taxon>Eukaryota</taxon>
        <taxon>Fungi</taxon>
        <taxon>Dikarya</taxon>
        <taxon>Ascomycota</taxon>
        <taxon>Pezizomycotina</taxon>
        <taxon>Orbiliomycetes</taxon>
        <taxon>Orbiliales</taxon>
        <taxon>Orbiliaceae</taxon>
        <taxon>Orbilia</taxon>
    </lineage>
</organism>
<evidence type="ECO:0000313" key="5">
    <source>
        <dbReference type="Proteomes" id="UP000474640"/>
    </source>
</evidence>
<accession>A0A7C8RAC1</accession>
<feature type="compositionally biased region" description="Basic and acidic residues" evidence="2">
    <location>
        <begin position="1384"/>
        <end position="1410"/>
    </location>
</feature>
<dbReference type="OrthoDB" id="448455at2759"/>
<dbReference type="PANTHER" id="PTHR10039:SF17">
    <property type="entry name" value="FUNGAL STAND N-TERMINAL GOODBYE DOMAIN-CONTAINING PROTEIN-RELATED"/>
    <property type="match status" value="1"/>
</dbReference>
<feature type="region of interest" description="Disordered" evidence="2">
    <location>
        <begin position="1384"/>
        <end position="1490"/>
    </location>
</feature>
<evidence type="ECO:0000256" key="1">
    <source>
        <dbReference type="ARBA" id="ARBA00022737"/>
    </source>
</evidence>
<evidence type="ECO:0000259" key="3">
    <source>
        <dbReference type="Pfam" id="PF24883"/>
    </source>
</evidence>
<reference evidence="4 5" key="1">
    <citation type="submission" date="2020-01" db="EMBL/GenBank/DDBJ databases">
        <authorList>
            <person name="Palmer J.M."/>
        </authorList>
    </citation>
    <scope>NUCLEOTIDE SEQUENCE [LARGE SCALE GENOMIC DNA]</scope>
    <source>
        <strain evidence="4 5">TWF970</strain>
    </source>
</reference>
<dbReference type="EMBL" id="JAABOJ010000023">
    <property type="protein sequence ID" value="KAF3278850.1"/>
    <property type="molecule type" value="Genomic_DNA"/>
</dbReference>
<protein>
    <recommendedName>
        <fullName evidence="3">Nephrocystin 3-like N-terminal domain-containing protein</fullName>
    </recommendedName>
</protein>